<accession>A0A1G1WE09</accession>
<organism evidence="1 2">
    <name type="scientific">Candidatus Woykebacteria bacterium RBG_16_43_9</name>
    <dbReference type="NCBI Taxonomy" id="1802596"/>
    <lineage>
        <taxon>Bacteria</taxon>
        <taxon>Candidatus Woykeibacteriota</taxon>
    </lineage>
</organism>
<reference evidence="1 2" key="1">
    <citation type="journal article" date="2016" name="Nat. Commun.">
        <title>Thousands of microbial genomes shed light on interconnected biogeochemical processes in an aquifer system.</title>
        <authorList>
            <person name="Anantharaman K."/>
            <person name="Brown C.T."/>
            <person name="Hug L.A."/>
            <person name="Sharon I."/>
            <person name="Castelle C.J."/>
            <person name="Probst A.J."/>
            <person name="Thomas B.C."/>
            <person name="Singh A."/>
            <person name="Wilkins M.J."/>
            <person name="Karaoz U."/>
            <person name="Brodie E.L."/>
            <person name="Williams K.H."/>
            <person name="Hubbard S.S."/>
            <person name="Banfield J.F."/>
        </authorList>
    </citation>
    <scope>NUCLEOTIDE SEQUENCE [LARGE SCALE GENOMIC DNA]</scope>
</reference>
<evidence type="ECO:0000313" key="2">
    <source>
        <dbReference type="Proteomes" id="UP000176389"/>
    </source>
</evidence>
<comment type="caution">
    <text evidence="1">The sequence shown here is derived from an EMBL/GenBank/DDBJ whole genome shotgun (WGS) entry which is preliminary data.</text>
</comment>
<protein>
    <submittedName>
        <fullName evidence="1">Uncharacterized protein</fullName>
    </submittedName>
</protein>
<proteinExistence type="predicted"/>
<dbReference type="AlphaFoldDB" id="A0A1G1WE09"/>
<sequence length="73" mass="8276">MVMDYEELHLPPVDDFDHEEIEVGYLFGSCQSGWRGSGMYFRTDPADLEKSAEKLRGEHNESCGCDDPFIGES</sequence>
<dbReference type="EMBL" id="MHCS01000035">
    <property type="protein sequence ID" value="OGY25923.1"/>
    <property type="molecule type" value="Genomic_DNA"/>
</dbReference>
<gene>
    <name evidence="1" type="ORF">A2Z11_02075</name>
</gene>
<dbReference type="Proteomes" id="UP000176389">
    <property type="component" value="Unassembled WGS sequence"/>
</dbReference>
<name>A0A1G1WE09_9BACT</name>
<evidence type="ECO:0000313" key="1">
    <source>
        <dbReference type="EMBL" id="OGY25923.1"/>
    </source>
</evidence>